<dbReference type="Proteomes" id="UP000515512">
    <property type="component" value="Chromosome"/>
</dbReference>
<dbReference type="Pfam" id="PF11528">
    <property type="entry name" value="DUF3224"/>
    <property type="match status" value="1"/>
</dbReference>
<protein>
    <submittedName>
        <fullName evidence="1">DUF3224 domain-containing protein</fullName>
    </submittedName>
</protein>
<dbReference type="EMBL" id="CP059399">
    <property type="protein sequence ID" value="QLY30238.1"/>
    <property type="molecule type" value="Genomic_DNA"/>
</dbReference>
<evidence type="ECO:0000313" key="1">
    <source>
        <dbReference type="EMBL" id="QLY30238.1"/>
    </source>
</evidence>
<name>A0A7D6ZC94_9NOCA</name>
<dbReference type="InterPro" id="IPR021607">
    <property type="entry name" value="DUF3224"/>
</dbReference>
<keyword evidence="2" id="KW-1185">Reference proteome</keyword>
<dbReference type="SUPFAM" id="SSF159238">
    <property type="entry name" value="SO1590-like"/>
    <property type="match status" value="1"/>
</dbReference>
<accession>A0A7D6ZC94</accession>
<reference evidence="1 2" key="1">
    <citation type="submission" date="2020-07" db="EMBL/GenBank/DDBJ databases">
        <authorList>
            <person name="Zhuang K."/>
            <person name="Ran Y."/>
        </authorList>
    </citation>
    <scope>NUCLEOTIDE SEQUENCE [LARGE SCALE GENOMIC DNA]</scope>
    <source>
        <strain evidence="1 2">WCH-YHL-001</strain>
    </source>
</reference>
<gene>
    <name evidence="1" type="ORF">H0264_34645</name>
</gene>
<organism evidence="1 2">
    <name type="scientific">Nocardia huaxiensis</name>
    <dbReference type="NCBI Taxonomy" id="2755382"/>
    <lineage>
        <taxon>Bacteria</taxon>
        <taxon>Bacillati</taxon>
        <taxon>Actinomycetota</taxon>
        <taxon>Actinomycetes</taxon>
        <taxon>Mycobacteriales</taxon>
        <taxon>Nocardiaceae</taxon>
        <taxon>Nocardia</taxon>
    </lineage>
</organism>
<dbReference type="RefSeq" id="WP_181581436.1">
    <property type="nucleotide sequence ID" value="NZ_CP059399.1"/>
</dbReference>
<evidence type="ECO:0000313" key="2">
    <source>
        <dbReference type="Proteomes" id="UP000515512"/>
    </source>
</evidence>
<sequence>MRATGTFSVKSFVPTEVVPDPAVPTGLAVGVAQMEKHFEGEVVGRAATLFTSAFDQASGVGTYVAMESFEGTVGGKAGAFNFAHSASTLGTDRRDEFFVIVPGSGTGDLAGITGNGGMAVDEDGTHRIWFEYALG</sequence>
<proteinExistence type="predicted"/>
<dbReference type="Gene3D" id="2.40.350.10">
    <property type="entry name" value="SO1590-like"/>
    <property type="match status" value="1"/>
</dbReference>
<dbReference type="KEGG" id="nhu:H0264_34645"/>
<dbReference type="AlphaFoldDB" id="A0A7D6ZC94"/>
<dbReference type="InterPro" id="IPR023159">
    <property type="entry name" value="SO1590-like_sf"/>
</dbReference>